<protein>
    <submittedName>
        <fullName evidence="3">Peptidase U62, modulator of DNA gyrase</fullName>
    </submittedName>
</protein>
<dbReference type="GeneID" id="13013657"/>
<dbReference type="GO" id="GO:0006508">
    <property type="term" value="P:proteolysis"/>
    <property type="evidence" value="ECO:0007669"/>
    <property type="project" value="InterPro"/>
</dbReference>
<dbReference type="PANTHER" id="PTHR43421">
    <property type="entry name" value="METALLOPROTEASE PMBA"/>
    <property type="match status" value="1"/>
</dbReference>
<dbReference type="PANTHER" id="PTHR43421:SF1">
    <property type="entry name" value="METALLOPROTEASE PMBA"/>
    <property type="match status" value="1"/>
</dbReference>
<dbReference type="InParanoid" id="I3TG67"/>
<dbReference type="Pfam" id="PF19289">
    <property type="entry name" value="PmbA_TldD_3rd"/>
    <property type="match status" value="1"/>
</dbReference>
<dbReference type="EMBL" id="CP003531">
    <property type="protein sequence ID" value="AFK51755.1"/>
    <property type="molecule type" value="Genomic_DNA"/>
</dbReference>
<evidence type="ECO:0000313" key="3">
    <source>
        <dbReference type="EMBL" id="AFK51755.1"/>
    </source>
</evidence>
<dbReference type="InterPro" id="IPR045569">
    <property type="entry name" value="Metalloprtase-TldD/E_C"/>
</dbReference>
<dbReference type="InterPro" id="IPR035068">
    <property type="entry name" value="TldD/PmbA_N"/>
</dbReference>
<dbReference type="InterPro" id="IPR036059">
    <property type="entry name" value="TldD/PmbA_sf"/>
</dbReference>
<dbReference type="eggNOG" id="arCOG00322">
    <property type="taxonomic scope" value="Archaea"/>
</dbReference>
<dbReference type="InterPro" id="IPR045570">
    <property type="entry name" value="Metalloprtase-TldD/E_cen_dom"/>
</dbReference>
<evidence type="ECO:0000259" key="1">
    <source>
        <dbReference type="Pfam" id="PF19289"/>
    </source>
</evidence>
<proteinExistence type="predicted"/>
<sequence>MEARLDPEAILREGSRRGLSELEVVVISTERVTASIVSGEIKPVLFSARTTYGLRAAIGRRVAGISVGDLGTSLEEALRDLERAVRSSPEDPYWQGFPPKIDRGVRSETYSKPFDYLEPNKAVELAKLVVDSAVERGRVVGADKTTVMEGLVELARVNIRVANTNGVDVSERCSLFGAYGSVKSVFGGTESTYDFSLWSRKIAEEELVKRVVEAVDYTTMFRNPATPESGVYPVVLAPRVTAEVLMAAFIPAVSGLNIVEGRSPLKGRIGAPVLNEKVTIRDDPTLPLHYGSRSFDDEGVGVYSKTVFDRGVFATPLTNYYVSRRLNMESTGNGFRALPGSSTVPTPTNVVLEKGSGGLEEFTRELKRGIVVYSTIGSWMSNFVSGQAYFTVTHGLLVDGGRVRPVKSFVVAGNIYEWLGGKLVEVGSDAEVNANYVTPSLYIAEAKVSGG</sequence>
<accession>I3TG67</accession>
<organism evidence="3 4">
    <name type="scientific">Thermogladius calderae (strain DSM 22663 / VKM B-2946 / 1633)</name>
    <dbReference type="NCBI Taxonomy" id="1184251"/>
    <lineage>
        <taxon>Archaea</taxon>
        <taxon>Thermoproteota</taxon>
        <taxon>Thermoprotei</taxon>
        <taxon>Desulfurococcales</taxon>
        <taxon>Desulfurococcaceae</taxon>
        <taxon>Thermogladius</taxon>
    </lineage>
</organism>
<feature type="domain" description="Metalloprotease TldD/E central" evidence="2">
    <location>
        <begin position="113"/>
        <end position="212"/>
    </location>
</feature>
<dbReference type="KEGG" id="thg:TCELL_1333"/>
<keyword evidence="4" id="KW-1185">Reference proteome</keyword>
<dbReference type="RefSeq" id="WP_014738005.1">
    <property type="nucleotide sequence ID" value="NC_017954.1"/>
</dbReference>
<dbReference type="Gene3D" id="3.30.2290.10">
    <property type="entry name" value="PmbA/TldD superfamily"/>
    <property type="match status" value="1"/>
</dbReference>
<dbReference type="GO" id="GO:0008237">
    <property type="term" value="F:metallopeptidase activity"/>
    <property type="evidence" value="ECO:0007669"/>
    <property type="project" value="InterPro"/>
</dbReference>
<feature type="domain" description="Metalloprotease TldD/E C-terminal" evidence="1">
    <location>
        <begin position="229"/>
        <end position="450"/>
    </location>
</feature>
<dbReference type="Pfam" id="PF19290">
    <property type="entry name" value="PmbA_TldD_2nd"/>
    <property type="match status" value="1"/>
</dbReference>
<reference evidence="3 4" key="1">
    <citation type="journal article" date="2012" name="J. Bacteriol.">
        <title>Complete genome sequence of the hyperthermophilic cellulolytic Crenarchaeon 'Thermogladius cellulolyticus' 1633.</title>
        <authorList>
            <person name="Mardanov A.V."/>
            <person name="Kochetkova T.V."/>
            <person name="Beletsky A.V."/>
            <person name="Bonch-Osmolovskaya E.A."/>
            <person name="Ravin N.V."/>
            <person name="Skryabin K.G."/>
        </authorList>
    </citation>
    <scope>NUCLEOTIDE SEQUENCE [LARGE SCALE GENOMIC DNA]</scope>
    <source>
        <strain evidence="4">DSM 22663 / VKM B-2946 / 1633</strain>
    </source>
</reference>
<dbReference type="SUPFAM" id="SSF111283">
    <property type="entry name" value="Putative modulator of DNA gyrase, PmbA/TldD"/>
    <property type="match status" value="1"/>
</dbReference>
<dbReference type="HOGENOM" id="CLU_026425_4_2_2"/>
<dbReference type="OrthoDB" id="84520at2157"/>
<name>I3TG67_THEC1</name>
<dbReference type="AlphaFoldDB" id="I3TG67"/>
<gene>
    <name evidence="3" type="ordered locus">TCELL_1333</name>
</gene>
<evidence type="ECO:0000259" key="2">
    <source>
        <dbReference type="Pfam" id="PF19290"/>
    </source>
</evidence>
<dbReference type="Proteomes" id="UP000005270">
    <property type="component" value="Chromosome"/>
</dbReference>
<dbReference type="InterPro" id="IPR047657">
    <property type="entry name" value="PmbA"/>
</dbReference>
<dbReference type="GO" id="GO:0005829">
    <property type="term" value="C:cytosol"/>
    <property type="evidence" value="ECO:0007669"/>
    <property type="project" value="TreeGrafter"/>
</dbReference>
<evidence type="ECO:0000313" key="4">
    <source>
        <dbReference type="Proteomes" id="UP000005270"/>
    </source>
</evidence>
<dbReference type="STRING" id="1184251.TCELL_1333"/>